<feature type="compositionally biased region" description="Basic and acidic residues" evidence="1">
    <location>
        <begin position="73"/>
        <end position="93"/>
    </location>
</feature>
<feature type="region of interest" description="Disordered" evidence="1">
    <location>
        <begin position="1"/>
        <end position="51"/>
    </location>
</feature>
<dbReference type="EMBL" id="JANPWB010000013">
    <property type="protein sequence ID" value="KAJ1104636.1"/>
    <property type="molecule type" value="Genomic_DNA"/>
</dbReference>
<sequence length="112" mass="13053">MCHWQRMMASKKLDTRSTWQAREDHRREAEPEPSKQMPEMAGQEGECEKGAHKSNPQFIYQQMEILKDKFEDNHDQTEKAGYAEEAKDKERLKLLQPEATGNGAGQELWCET</sequence>
<protein>
    <submittedName>
        <fullName evidence="2">Uncharacterized protein</fullName>
    </submittedName>
</protein>
<gene>
    <name evidence="2" type="ORF">NDU88_002046</name>
</gene>
<organism evidence="2 3">
    <name type="scientific">Pleurodeles waltl</name>
    <name type="common">Iberian ribbed newt</name>
    <dbReference type="NCBI Taxonomy" id="8319"/>
    <lineage>
        <taxon>Eukaryota</taxon>
        <taxon>Metazoa</taxon>
        <taxon>Chordata</taxon>
        <taxon>Craniata</taxon>
        <taxon>Vertebrata</taxon>
        <taxon>Euteleostomi</taxon>
        <taxon>Amphibia</taxon>
        <taxon>Batrachia</taxon>
        <taxon>Caudata</taxon>
        <taxon>Salamandroidea</taxon>
        <taxon>Salamandridae</taxon>
        <taxon>Pleurodelinae</taxon>
        <taxon>Pleurodeles</taxon>
    </lineage>
</organism>
<dbReference type="Proteomes" id="UP001066276">
    <property type="component" value="Chromosome 9"/>
</dbReference>
<dbReference type="AlphaFoldDB" id="A0AAV7MMM5"/>
<evidence type="ECO:0000256" key="1">
    <source>
        <dbReference type="SAM" id="MobiDB-lite"/>
    </source>
</evidence>
<feature type="region of interest" description="Disordered" evidence="1">
    <location>
        <begin position="73"/>
        <end position="112"/>
    </location>
</feature>
<evidence type="ECO:0000313" key="3">
    <source>
        <dbReference type="Proteomes" id="UP001066276"/>
    </source>
</evidence>
<proteinExistence type="predicted"/>
<reference evidence="2" key="1">
    <citation type="journal article" date="2022" name="bioRxiv">
        <title>Sequencing and chromosome-scale assembly of the giantPleurodeles waltlgenome.</title>
        <authorList>
            <person name="Brown T."/>
            <person name="Elewa A."/>
            <person name="Iarovenko S."/>
            <person name="Subramanian E."/>
            <person name="Araus A.J."/>
            <person name="Petzold A."/>
            <person name="Susuki M."/>
            <person name="Suzuki K.-i.T."/>
            <person name="Hayashi T."/>
            <person name="Toyoda A."/>
            <person name="Oliveira C."/>
            <person name="Osipova E."/>
            <person name="Leigh N.D."/>
            <person name="Simon A."/>
            <person name="Yun M.H."/>
        </authorList>
    </citation>
    <scope>NUCLEOTIDE SEQUENCE</scope>
    <source>
        <strain evidence="2">20211129_DDA</strain>
        <tissue evidence="2">Liver</tissue>
    </source>
</reference>
<feature type="compositionally biased region" description="Basic and acidic residues" evidence="1">
    <location>
        <begin position="11"/>
        <end position="33"/>
    </location>
</feature>
<name>A0AAV7MMM5_PLEWA</name>
<evidence type="ECO:0000313" key="2">
    <source>
        <dbReference type="EMBL" id="KAJ1104636.1"/>
    </source>
</evidence>
<comment type="caution">
    <text evidence="2">The sequence shown here is derived from an EMBL/GenBank/DDBJ whole genome shotgun (WGS) entry which is preliminary data.</text>
</comment>
<keyword evidence="3" id="KW-1185">Reference proteome</keyword>
<accession>A0AAV7MMM5</accession>